<keyword evidence="5" id="KW-1185">Reference proteome</keyword>
<sequence length="587" mass="64720">MNTEETNVEMKDAEHKDEAGPAQVDADATEADVSEADLDQEEQEKQPMTGGDQAADTPSASGQEAPTTAEKNGLVKLKIPDEEEEVKFTGLNKEELMRVAGTPGWVRTRWALLVVFWLGWLGMLVGAVLIILQAPRCKDLPNTNWWNDGPLYQIGNIQAFTDTHNLKVRCKIRQTQRQQLLKYKRVTTKNHHNSKLLLLLTVCVSTSGLEQKVNSLAQLKVKGLVVGPIHVAPPDEAVNLSFEEISPEAGNLDQFKGFVQAAHKKGVFVVLDLTPNYLGSSGPWFSNSSVTIVAERLKSALVFWLDEGVDGIQLSGVERVATVVPSLWNDIRAIVQNRTDKHPNSRVLIGVTDRSSAEDVSTLLSSTGVDLLISRVLHSRDTDVTELARSIQHLYSSQSQMNLAWNLGGRLEGHMASLVGPALVKLHQLLLLTLPGTPIFSYGDEIGLMDEGTKFPKMLWDSNEELNGTLQEERAERLTCRRFFSTVSELRGKERSLLFGDFILLFNSSSSLAYLRVWDQNERYLAAFNWAAEESAVLQLSHTVLPPTAVVVLSTNSSTMPADSSVDLTNLRLGPGEAALLKFPYTG</sequence>
<dbReference type="SMART" id="SM00642">
    <property type="entry name" value="Aamy"/>
    <property type="match status" value="1"/>
</dbReference>
<dbReference type="Pfam" id="PF16028">
    <property type="entry name" value="SLC3A2_N"/>
    <property type="match status" value="1"/>
</dbReference>
<dbReference type="GO" id="GO:0015173">
    <property type="term" value="F:aromatic amino acid transmembrane transporter activity"/>
    <property type="evidence" value="ECO:0007669"/>
    <property type="project" value="TreeGrafter"/>
</dbReference>
<evidence type="ECO:0000256" key="2">
    <source>
        <dbReference type="SAM" id="Phobius"/>
    </source>
</evidence>
<dbReference type="GO" id="GO:0015180">
    <property type="term" value="F:L-alanine transmembrane transporter activity"/>
    <property type="evidence" value="ECO:0007669"/>
    <property type="project" value="TreeGrafter"/>
</dbReference>
<dbReference type="Pfam" id="PF00128">
    <property type="entry name" value="Alpha-amylase"/>
    <property type="match status" value="1"/>
</dbReference>
<dbReference type="InterPro" id="IPR042280">
    <property type="entry name" value="SLC3A2"/>
</dbReference>
<keyword evidence="2" id="KW-1133">Transmembrane helix</keyword>
<dbReference type="GO" id="GO:1904273">
    <property type="term" value="P:L-alanine import across plasma membrane"/>
    <property type="evidence" value="ECO:0007669"/>
    <property type="project" value="TreeGrafter"/>
</dbReference>
<dbReference type="InterPro" id="IPR017853">
    <property type="entry name" value="GH"/>
</dbReference>
<dbReference type="GO" id="GO:0016323">
    <property type="term" value="C:basolateral plasma membrane"/>
    <property type="evidence" value="ECO:0007669"/>
    <property type="project" value="TreeGrafter"/>
</dbReference>
<name>A0AAX7SMD9_ASTCA</name>
<keyword evidence="2" id="KW-0812">Transmembrane</keyword>
<reference evidence="4" key="3">
    <citation type="submission" date="2025-08" db="UniProtKB">
        <authorList>
            <consortium name="Ensembl"/>
        </authorList>
    </citation>
    <scope>IDENTIFICATION</scope>
</reference>
<evidence type="ECO:0000259" key="3">
    <source>
        <dbReference type="SMART" id="SM00642"/>
    </source>
</evidence>
<dbReference type="GO" id="GO:1903801">
    <property type="term" value="P:L-leucine import across plasma membrane"/>
    <property type="evidence" value="ECO:0007669"/>
    <property type="project" value="TreeGrafter"/>
</dbReference>
<evidence type="ECO:0000256" key="1">
    <source>
        <dbReference type="SAM" id="MobiDB-lite"/>
    </source>
</evidence>
<proteinExistence type="predicted"/>
<dbReference type="GO" id="GO:0015823">
    <property type="term" value="P:phenylalanine transport"/>
    <property type="evidence" value="ECO:0007669"/>
    <property type="project" value="TreeGrafter"/>
</dbReference>
<dbReference type="Ensembl" id="ENSACLT00000081847.1">
    <property type="protein sequence ID" value="ENSACLP00000043736.1"/>
    <property type="gene ID" value="ENSACLG00000004574.2"/>
</dbReference>
<protein>
    <recommendedName>
        <fullName evidence="3">Glycosyl hydrolase family 13 catalytic domain-containing protein</fullName>
    </recommendedName>
</protein>
<reference evidence="5" key="2">
    <citation type="submission" date="2023-03" db="EMBL/GenBank/DDBJ databases">
        <authorList>
            <consortium name="Wellcome Sanger Institute Data Sharing"/>
        </authorList>
    </citation>
    <scope>NUCLEOTIDE SEQUENCE [LARGE SCALE GENOMIC DNA]</scope>
</reference>
<dbReference type="AlphaFoldDB" id="A0AAX7SMD9"/>
<keyword evidence="2" id="KW-0472">Membrane</keyword>
<dbReference type="InterPro" id="IPR013780">
    <property type="entry name" value="Glyco_hydro_b"/>
</dbReference>
<dbReference type="PANTHER" id="PTHR46673">
    <property type="entry name" value="4F2 CELL-SURFACE ANTIGEN HEAVY CHAIN"/>
    <property type="match status" value="1"/>
</dbReference>
<dbReference type="Gene3D" id="3.20.20.80">
    <property type="entry name" value="Glycosidases"/>
    <property type="match status" value="1"/>
</dbReference>
<feature type="compositionally biased region" description="Acidic residues" evidence="1">
    <location>
        <begin position="27"/>
        <end position="42"/>
    </location>
</feature>
<dbReference type="GO" id="GO:0015190">
    <property type="term" value="F:L-leucine transmembrane transporter activity"/>
    <property type="evidence" value="ECO:0007669"/>
    <property type="project" value="TreeGrafter"/>
</dbReference>
<dbReference type="GeneTree" id="ENSGT00940000156646"/>
<organism evidence="4 5">
    <name type="scientific">Astatotilapia calliptera</name>
    <name type="common">Eastern happy</name>
    <name type="synonym">Chromis callipterus</name>
    <dbReference type="NCBI Taxonomy" id="8154"/>
    <lineage>
        <taxon>Eukaryota</taxon>
        <taxon>Metazoa</taxon>
        <taxon>Chordata</taxon>
        <taxon>Craniata</taxon>
        <taxon>Vertebrata</taxon>
        <taxon>Euteleostomi</taxon>
        <taxon>Actinopterygii</taxon>
        <taxon>Neopterygii</taxon>
        <taxon>Teleostei</taxon>
        <taxon>Neoteleostei</taxon>
        <taxon>Acanthomorphata</taxon>
        <taxon>Ovalentaria</taxon>
        <taxon>Cichlomorphae</taxon>
        <taxon>Cichliformes</taxon>
        <taxon>Cichlidae</taxon>
        <taxon>African cichlids</taxon>
        <taxon>Pseudocrenilabrinae</taxon>
        <taxon>Haplochromini</taxon>
        <taxon>Astatotilapia</taxon>
    </lineage>
</organism>
<feature type="region of interest" description="Disordered" evidence="1">
    <location>
        <begin position="1"/>
        <end position="74"/>
    </location>
</feature>
<evidence type="ECO:0000313" key="5">
    <source>
        <dbReference type="Proteomes" id="UP000265100"/>
    </source>
</evidence>
<dbReference type="Gene3D" id="2.60.40.1180">
    <property type="entry name" value="Golgi alpha-mannosidase II"/>
    <property type="match status" value="1"/>
</dbReference>
<feature type="compositionally biased region" description="Basic and acidic residues" evidence="1">
    <location>
        <begin position="8"/>
        <end position="19"/>
    </location>
</feature>
<reference evidence="4 5" key="1">
    <citation type="submission" date="2018-05" db="EMBL/GenBank/DDBJ databases">
        <authorList>
            <person name="Datahose"/>
        </authorList>
    </citation>
    <scope>NUCLEOTIDE SEQUENCE</scope>
</reference>
<dbReference type="PANTHER" id="PTHR46673:SF3">
    <property type="entry name" value="SOLUTE CARRIER FAMILY 3 (AMINO ACID TRANSPORTER HEAVY CHAIN), MEMBER 2A-RELATED"/>
    <property type="match status" value="1"/>
</dbReference>
<dbReference type="GO" id="GO:0005975">
    <property type="term" value="P:carbohydrate metabolic process"/>
    <property type="evidence" value="ECO:0007669"/>
    <property type="project" value="InterPro"/>
</dbReference>
<evidence type="ECO:0000313" key="4">
    <source>
        <dbReference type="Ensembl" id="ENSACLP00000043736.1"/>
    </source>
</evidence>
<dbReference type="GO" id="GO:0016324">
    <property type="term" value="C:apical plasma membrane"/>
    <property type="evidence" value="ECO:0007669"/>
    <property type="project" value="TreeGrafter"/>
</dbReference>
<feature type="transmembrane region" description="Helical" evidence="2">
    <location>
        <begin position="110"/>
        <end position="132"/>
    </location>
</feature>
<feature type="domain" description="Glycosyl hydrolase family 13 catalytic" evidence="3">
    <location>
        <begin position="198"/>
        <end position="481"/>
    </location>
</feature>
<dbReference type="InterPro" id="IPR031984">
    <property type="entry name" value="SLC3A2_N"/>
</dbReference>
<dbReference type="InterPro" id="IPR006047">
    <property type="entry name" value="GH13_cat_dom"/>
</dbReference>
<dbReference type="Proteomes" id="UP000265100">
    <property type="component" value="Chromosome 19"/>
</dbReference>
<feature type="compositionally biased region" description="Polar residues" evidence="1">
    <location>
        <begin position="56"/>
        <end position="70"/>
    </location>
</feature>
<accession>A0AAX7SMD9</accession>
<dbReference type="SUPFAM" id="SSF51445">
    <property type="entry name" value="(Trans)glycosidases"/>
    <property type="match status" value="1"/>
</dbReference>
<reference evidence="4" key="4">
    <citation type="submission" date="2025-09" db="UniProtKB">
        <authorList>
            <consortium name="Ensembl"/>
        </authorList>
    </citation>
    <scope>IDENTIFICATION</scope>
</reference>